<dbReference type="GO" id="GO:0000155">
    <property type="term" value="F:phosphorelay sensor kinase activity"/>
    <property type="evidence" value="ECO:0007669"/>
    <property type="project" value="InterPro"/>
</dbReference>
<dbReference type="Gene3D" id="1.20.5.1930">
    <property type="match status" value="1"/>
</dbReference>
<evidence type="ECO:0000256" key="3">
    <source>
        <dbReference type="ARBA" id="ARBA00022553"/>
    </source>
</evidence>
<dbReference type="InterPro" id="IPR011712">
    <property type="entry name" value="Sig_transdc_His_kin_sub3_dim/P"/>
</dbReference>
<name>A0A327YUC6_9FLAO</name>
<dbReference type="SUPFAM" id="SSF48452">
    <property type="entry name" value="TPR-like"/>
    <property type="match status" value="1"/>
</dbReference>
<keyword evidence="7" id="KW-0067">ATP-binding</keyword>
<evidence type="ECO:0000256" key="9">
    <source>
        <dbReference type="PROSITE-ProRule" id="PRU00339"/>
    </source>
</evidence>
<sequence length="639" mass="73241">MKKYALLLVLISCFGFAQDLQQHIATLKKELKSKPNLERTTQIYSDLTWDYIDVSLDSALVYGEKALLFAQKTKKHQLISQCYSNLGGVYLRKENFKKSEESYQKAIQIRTANKDFEGVAKAKINIGNVLASKQDYVPATKYFIEAIQYFDGKNDTIVSLTKGNLGLIFFEMKNFPKAIKYLEESTDFLKKNDMKQGLCHTYLSLGDVYLDKKDTLKALNSYKTSLENCKSCKDNLGISTLNQRIGAVHSAKGNSENAKKYYQISEKLLKELNSEIEQTNVMLSKSEDFIKQKKYSEAYELLLQVKKIHKEYESDRYLLETYKKLTLVCMYQEMKDSSAFYFNQYTNLKEEKLKASVLEQTSELETKYQTAEKEKQLLQKEAEAKKKTTTIIILSLLAFFIAIVGFLIYRQQRLKNVQQKQEFELQSAIAQIENQNKLHEQRLAISRDLHDNIGAQLTFIISSVENLKFGFPMMETSIKNHLTKISDFTKTTIVELRDTIWAMNANEFTFDDLSSRIYNFIEKAQSVKENTAFKFSVDESLKNNKFSSLEGVNLYRTIQEAVNNTIKYADATEVSVQVKPNENGIIIEVSDNGKGFDIDTIDLGNGIVNMQKRIEEIGGVFKIQSEIAKGTQITISLNN</sequence>
<dbReference type="InterPro" id="IPR050482">
    <property type="entry name" value="Sensor_HK_TwoCompSys"/>
</dbReference>
<dbReference type="OrthoDB" id="9778366at2"/>
<dbReference type="GO" id="GO:0046983">
    <property type="term" value="F:protein dimerization activity"/>
    <property type="evidence" value="ECO:0007669"/>
    <property type="project" value="InterPro"/>
</dbReference>
<feature type="chain" id="PRO_5016344800" description="histidine kinase" evidence="12">
    <location>
        <begin position="18"/>
        <end position="639"/>
    </location>
</feature>
<dbReference type="SUPFAM" id="SSF55874">
    <property type="entry name" value="ATPase domain of HSP90 chaperone/DNA topoisomerase II/histidine kinase"/>
    <property type="match status" value="1"/>
</dbReference>
<dbReference type="Pfam" id="PF07730">
    <property type="entry name" value="HisKA_3"/>
    <property type="match status" value="1"/>
</dbReference>
<keyword evidence="11" id="KW-0812">Transmembrane</keyword>
<proteinExistence type="predicted"/>
<feature type="transmembrane region" description="Helical" evidence="11">
    <location>
        <begin position="391"/>
        <end position="409"/>
    </location>
</feature>
<dbReference type="SUPFAM" id="SSF81901">
    <property type="entry name" value="HCP-like"/>
    <property type="match status" value="1"/>
</dbReference>
<dbReference type="AlphaFoldDB" id="A0A327YUC6"/>
<feature type="domain" description="Histidine kinase" evidence="13">
    <location>
        <begin position="448"/>
        <end position="639"/>
    </location>
</feature>
<dbReference type="GO" id="GO:0005524">
    <property type="term" value="F:ATP binding"/>
    <property type="evidence" value="ECO:0007669"/>
    <property type="project" value="UniProtKB-KW"/>
</dbReference>
<dbReference type="InterPro" id="IPR011990">
    <property type="entry name" value="TPR-like_helical_dom_sf"/>
</dbReference>
<evidence type="ECO:0000256" key="6">
    <source>
        <dbReference type="ARBA" id="ARBA00022777"/>
    </source>
</evidence>
<evidence type="ECO:0000256" key="5">
    <source>
        <dbReference type="ARBA" id="ARBA00022741"/>
    </source>
</evidence>
<keyword evidence="10" id="KW-0175">Coiled coil</keyword>
<keyword evidence="9" id="KW-0802">TPR repeat</keyword>
<evidence type="ECO:0000256" key="2">
    <source>
        <dbReference type="ARBA" id="ARBA00012438"/>
    </source>
</evidence>
<dbReference type="InterPro" id="IPR003594">
    <property type="entry name" value="HATPase_dom"/>
</dbReference>
<dbReference type="InterPro" id="IPR036890">
    <property type="entry name" value="HATPase_C_sf"/>
</dbReference>
<accession>A0A327YUC6</accession>
<dbReference type="SMART" id="SM00028">
    <property type="entry name" value="TPR"/>
    <property type="match status" value="6"/>
</dbReference>
<keyword evidence="15" id="KW-1185">Reference proteome</keyword>
<evidence type="ECO:0000256" key="4">
    <source>
        <dbReference type="ARBA" id="ARBA00022679"/>
    </source>
</evidence>
<evidence type="ECO:0000256" key="1">
    <source>
        <dbReference type="ARBA" id="ARBA00000085"/>
    </source>
</evidence>
<feature type="repeat" description="TPR" evidence="9">
    <location>
        <begin position="80"/>
        <end position="113"/>
    </location>
</feature>
<dbReference type="Pfam" id="PF02518">
    <property type="entry name" value="HATPase_c"/>
    <property type="match status" value="1"/>
</dbReference>
<dbReference type="PANTHER" id="PTHR24421:SF10">
    <property type="entry name" value="NITRATE_NITRITE SENSOR PROTEIN NARQ"/>
    <property type="match status" value="1"/>
</dbReference>
<dbReference type="PANTHER" id="PTHR24421">
    <property type="entry name" value="NITRATE/NITRITE SENSOR PROTEIN NARX-RELATED"/>
    <property type="match status" value="1"/>
</dbReference>
<evidence type="ECO:0000256" key="7">
    <source>
        <dbReference type="ARBA" id="ARBA00022840"/>
    </source>
</evidence>
<keyword evidence="5" id="KW-0547">Nucleotide-binding</keyword>
<dbReference type="CDD" id="cd16917">
    <property type="entry name" value="HATPase_UhpB-NarQ-NarX-like"/>
    <property type="match status" value="1"/>
</dbReference>
<keyword evidence="8" id="KW-0902">Two-component regulatory system</keyword>
<reference evidence="14 15" key="1">
    <citation type="submission" date="2018-06" db="EMBL/GenBank/DDBJ databases">
        <title>Genomic Encyclopedia of Type Strains, Phase III (KMG-III): the genomes of soil and plant-associated and newly described type strains.</title>
        <authorList>
            <person name="Whitman W."/>
        </authorList>
    </citation>
    <scope>NUCLEOTIDE SEQUENCE [LARGE SCALE GENOMIC DNA]</scope>
    <source>
        <strain evidence="14 15">CGMCC 1.12398</strain>
    </source>
</reference>
<dbReference type="PROSITE" id="PS50005">
    <property type="entry name" value="TPR"/>
    <property type="match status" value="1"/>
</dbReference>
<evidence type="ECO:0000313" key="14">
    <source>
        <dbReference type="EMBL" id="RAK24161.1"/>
    </source>
</evidence>
<gene>
    <name evidence="14" type="ORF">B0I03_10210</name>
</gene>
<keyword evidence="12" id="KW-0732">Signal</keyword>
<dbReference type="Gene3D" id="1.25.40.10">
    <property type="entry name" value="Tetratricopeptide repeat domain"/>
    <property type="match status" value="2"/>
</dbReference>
<evidence type="ECO:0000259" key="13">
    <source>
        <dbReference type="PROSITE" id="PS50109"/>
    </source>
</evidence>
<protein>
    <recommendedName>
        <fullName evidence="2">histidine kinase</fullName>
        <ecNumber evidence="2">2.7.13.3</ecNumber>
    </recommendedName>
</protein>
<keyword evidence="11" id="KW-1133">Transmembrane helix</keyword>
<dbReference type="Proteomes" id="UP000249620">
    <property type="component" value="Unassembled WGS sequence"/>
</dbReference>
<dbReference type="Pfam" id="PF13181">
    <property type="entry name" value="TPR_8"/>
    <property type="match status" value="1"/>
</dbReference>
<dbReference type="RefSeq" id="WP_111565973.1">
    <property type="nucleotide sequence ID" value="NZ_QLMI01000002.1"/>
</dbReference>
<dbReference type="PROSITE" id="PS50109">
    <property type="entry name" value="HIS_KIN"/>
    <property type="match status" value="1"/>
</dbReference>
<keyword evidence="4" id="KW-0808">Transferase</keyword>
<evidence type="ECO:0000313" key="15">
    <source>
        <dbReference type="Proteomes" id="UP000249620"/>
    </source>
</evidence>
<dbReference type="InterPro" id="IPR005467">
    <property type="entry name" value="His_kinase_dom"/>
</dbReference>
<dbReference type="EC" id="2.7.13.3" evidence="2"/>
<evidence type="ECO:0000256" key="8">
    <source>
        <dbReference type="ARBA" id="ARBA00023012"/>
    </source>
</evidence>
<keyword evidence="11" id="KW-0472">Membrane</keyword>
<dbReference type="Gene3D" id="3.30.565.10">
    <property type="entry name" value="Histidine kinase-like ATPase, C-terminal domain"/>
    <property type="match status" value="1"/>
</dbReference>
<dbReference type="GO" id="GO:0016020">
    <property type="term" value="C:membrane"/>
    <property type="evidence" value="ECO:0007669"/>
    <property type="project" value="InterPro"/>
</dbReference>
<evidence type="ECO:0000256" key="11">
    <source>
        <dbReference type="SAM" id="Phobius"/>
    </source>
</evidence>
<keyword evidence="6 14" id="KW-0418">Kinase</keyword>
<evidence type="ECO:0000256" key="10">
    <source>
        <dbReference type="SAM" id="Coils"/>
    </source>
</evidence>
<dbReference type="EMBL" id="QLMI01000002">
    <property type="protein sequence ID" value="RAK24161.1"/>
    <property type="molecule type" value="Genomic_DNA"/>
</dbReference>
<feature type="coiled-coil region" evidence="10">
    <location>
        <begin position="354"/>
        <end position="388"/>
    </location>
</feature>
<comment type="caution">
    <text evidence="14">The sequence shown here is derived from an EMBL/GenBank/DDBJ whole genome shotgun (WGS) entry which is preliminary data.</text>
</comment>
<organism evidence="14 15">
    <name type="scientific">Flavobacterium aquaticum</name>
    <dbReference type="NCBI Taxonomy" id="1236486"/>
    <lineage>
        <taxon>Bacteria</taxon>
        <taxon>Pseudomonadati</taxon>
        <taxon>Bacteroidota</taxon>
        <taxon>Flavobacteriia</taxon>
        <taxon>Flavobacteriales</taxon>
        <taxon>Flavobacteriaceae</taxon>
        <taxon>Flavobacterium</taxon>
    </lineage>
</organism>
<dbReference type="InterPro" id="IPR019734">
    <property type="entry name" value="TPR_rpt"/>
</dbReference>
<keyword evidence="3" id="KW-0597">Phosphoprotein</keyword>
<feature type="signal peptide" evidence="12">
    <location>
        <begin position="1"/>
        <end position="17"/>
    </location>
</feature>
<comment type="catalytic activity">
    <reaction evidence="1">
        <text>ATP + protein L-histidine = ADP + protein N-phospho-L-histidine.</text>
        <dbReference type="EC" id="2.7.13.3"/>
    </reaction>
</comment>
<evidence type="ECO:0000256" key="12">
    <source>
        <dbReference type="SAM" id="SignalP"/>
    </source>
</evidence>